<comment type="subcellular location">
    <subcellularLocation>
        <location evidence="1">Cell membrane</location>
        <topology evidence="1">Multi-pass membrane protein</topology>
    </subcellularLocation>
</comment>
<keyword evidence="5" id="KW-0472">Membrane</keyword>
<dbReference type="AlphaFoldDB" id="A0A6P1MRU5"/>
<proteinExistence type="predicted"/>
<keyword evidence="8" id="KW-1185">Reference proteome</keyword>
<evidence type="ECO:0000256" key="3">
    <source>
        <dbReference type="ARBA" id="ARBA00022692"/>
    </source>
</evidence>
<dbReference type="KEGG" id="amic:Ami3637_16215"/>
<dbReference type="EMBL" id="CP047591">
    <property type="protein sequence ID" value="QHI73715.1"/>
    <property type="molecule type" value="Genomic_DNA"/>
</dbReference>
<dbReference type="GO" id="GO:0016755">
    <property type="term" value="F:aminoacyltransferase activity"/>
    <property type="evidence" value="ECO:0007669"/>
    <property type="project" value="TreeGrafter"/>
</dbReference>
<evidence type="ECO:0000313" key="8">
    <source>
        <dbReference type="Proteomes" id="UP000463883"/>
    </source>
</evidence>
<sequence>MVPKRLPTEGPLAVIRKQSNYEIIAFVSMTLQGKDSVNIGIDLMRFRSHVPNSTMDFMFIQLLLHFKELGYHYFSLGVAPLAKVGFALRSHKVEKIAHFIYEHGKLIYSFEGLRKFKDKFDPKWEPRYLAYPQLVSLPALLIELSMLVNMKKKKNI</sequence>
<evidence type="ECO:0000256" key="1">
    <source>
        <dbReference type="ARBA" id="ARBA00004651"/>
    </source>
</evidence>
<keyword evidence="4" id="KW-1133">Transmembrane helix</keyword>
<dbReference type="PANTHER" id="PTHR34697:SF2">
    <property type="entry name" value="PHOSPHATIDYLGLYCEROL LYSYLTRANSFERASE"/>
    <property type="match status" value="1"/>
</dbReference>
<evidence type="ECO:0000256" key="2">
    <source>
        <dbReference type="ARBA" id="ARBA00022475"/>
    </source>
</evidence>
<evidence type="ECO:0000256" key="4">
    <source>
        <dbReference type="ARBA" id="ARBA00022989"/>
    </source>
</evidence>
<evidence type="ECO:0000256" key="5">
    <source>
        <dbReference type="ARBA" id="ARBA00023136"/>
    </source>
</evidence>
<organism evidence="7 8">
    <name type="scientific">Aminipila terrae</name>
    <dbReference type="NCBI Taxonomy" id="2697030"/>
    <lineage>
        <taxon>Bacteria</taxon>
        <taxon>Bacillati</taxon>
        <taxon>Bacillota</taxon>
        <taxon>Clostridia</taxon>
        <taxon>Peptostreptococcales</taxon>
        <taxon>Anaerovoracaceae</taxon>
        <taxon>Aminipila</taxon>
    </lineage>
</organism>
<keyword evidence="2" id="KW-1003">Cell membrane</keyword>
<dbReference type="GO" id="GO:0055091">
    <property type="term" value="P:phospholipid homeostasis"/>
    <property type="evidence" value="ECO:0007669"/>
    <property type="project" value="TreeGrafter"/>
</dbReference>
<dbReference type="Proteomes" id="UP000463883">
    <property type="component" value="Chromosome"/>
</dbReference>
<gene>
    <name evidence="7" type="ORF">Ami3637_16215</name>
</gene>
<reference evidence="7 8" key="1">
    <citation type="submission" date="2020-01" db="EMBL/GenBank/DDBJ databases">
        <title>Genomic analysis of Aminipila sp. CBA3637.</title>
        <authorList>
            <person name="Kim Y.B."/>
            <person name="Roh S.W."/>
        </authorList>
    </citation>
    <scope>NUCLEOTIDE SEQUENCE [LARGE SCALE GENOMIC DNA]</scope>
    <source>
        <strain evidence="7 8">CBA3637</strain>
    </source>
</reference>
<accession>A0A6P1MRU5</accession>
<dbReference type="InterPro" id="IPR024320">
    <property type="entry name" value="LPG_synthase_C"/>
</dbReference>
<dbReference type="PANTHER" id="PTHR34697">
    <property type="entry name" value="PHOSPHATIDYLGLYCEROL LYSYLTRANSFERASE"/>
    <property type="match status" value="1"/>
</dbReference>
<name>A0A6P1MRU5_9FIRM</name>
<dbReference type="Pfam" id="PF09924">
    <property type="entry name" value="LPG_synthase_C"/>
    <property type="match status" value="1"/>
</dbReference>
<evidence type="ECO:0000313" key="7">
    <source>
        <dbReference type="EMBL" id="QHI73715.1"/>
    </source>
</evidence>
<dbReference type="GO" id="GO:0005886">
    <property type="term" value="C:plasma membrane"/>
    <property type="evidence" value="ECO:0007669"/>
    <property type="project" value="UniProtKB-SubCell"/>
</dbReference>
<evidence type="ECO:0000259" key="6">
    <source>
        <dbReference type="Pfam" id="PF09924"/>
    </source>
</evidence>
<feature type="domain" description="Phosphatidylglycerol lysyltransferase C-terminal" evidence="6">
    <location>
        <begin position="9"/>
        <end position="131"/>
    </location>
</feature>
<keyword evidence="3" id="KW-0812">Transmembrane</keyword>
<protein>
    <submittedName>
        <fullName evidence="7">DUF2156 domain-containing protein</fullName>
    </submittedName>
</protein>
<dbReference type="InterPro" id="IPR051211">
    <property type="entry name" value="PG_lysyltransferase"/>
</dbReference>